<feature type="chain" id="PRO_5034616203" evidence="9">
    <location>
        <begin position="19"/>
        <end position="507"/>
    </location>
</feature>
<proteinExistence type="inferred from homology"/>
<keyword evidence="7" id="KW-0998">Cell outer membrane</keyword>
<organism evidence="10 11">
    <name type="scientific">Horticoccus luteus</name>
    <dbReference type="NCBI Taxonomy" id="2862869"/>
    <lineage>
        <taxon>Bacteria</taxon>
        <taxon>Pseudomonadati</taxon>
        <taxon>Verrucomicrobiota</taxon>
        <taxon>Opitutia</taxon>
        <taxon>Opitutales</taxon>
        <taxon>Opitutaceae</taxon>
        <taxon>Horticoccus</taxon>
    </lineage>
</organism>
<feature type="signal peptide" evidence="9">
    <location>
        <begin position="1"/>
        <end position="18"/>
    </location>
</feature>
<feature type="coiled-coil region" evidence="8">
    <location>
        <begin position="380"/>
        <end position="407"/>
    </location>
</feature>
<dbReference type="Gene3D" id="1.20.1600.10">
    <property type="entry name" value="Outer membrane efflux proteins (OEP)"/>
    <property type="match status" value="1"/>
</dbReference>
<dbReference type="GO" id="GO:1990281">
    <property type="term" value="C:efflux pump complex"/>
    <property type="evidence" value="ECO:0007669"/>
    <property type="project" value="TreeGrafter"/>
</dbReference>
<comment type="subcellular location">
    <subcellularLocation>
        <location evidence="1">Cell outer membrane</location>
    </subcellularLocation>
</comment>
<dbReference type="KEGG" id="ole:K0B96_08740"/>
<dbReference type="AlphaFoldDB" id="A0A8F9TX05"/>
<dbReference type="PANTHER" id="PTHR30026:SF23">
    <property type="entry name" value="TO APRF-PUTATIVE OUTER MEMBRANE EFFLUX PROTEIN OR SECRETED ALKALINE PHOSPHATASE-RELATED"/>
    <property type="match status" value="1"/>
</dbReference>
<name>A0A8F9TX05_9BACT</name>
<evidence type="ECO:0000256" key="5">
    <source>
        <dbReference type="ARBA" id="ARBA00022692"/>
    </source>
</evidence>
<evidence type="ECO:0000256" key="1">
    <source>
        <dbReference type="ARBA" id="ARBA00004442"/>
    </source>
</evidence>
<dbReference type="GO" id="GO:0009279">
    <property type="term" value="C:cell outer membrane"/>
    <property type="evidence" value="ECO:0007669"/>
    <property type="project" value="UniProtKB-SubCell"/>
</dbReference>
<evidence type="ECO:0000256" key="7">
    <source>
        <dbReference type="ARBA" id="ARBA00023237"/>
    </source>
</evidence>
<evidence type="ECO:0000313" key="10">
    <source>
        <dbReference type="EMBL" id="QYM80670.1"/>
    </source>
</evidence>
<evidence type="ECO:0000313" key="11">
    <source>
        <dbReference type="Proteomes" id="UP000825051"/>
    </source>
</evidence>
<dbReference type="EMBL" id="CP080507">
    <property type="protein sequence ID" value="QYM80670.1"/>
    <property type="molecule type" value="Genomic_DNA"/>
</dbReference>
<evidence type="ECO:0000256" key="6">
    <source>
        <dbReference type="ARBA" id="ARBA00023136"/>
    </source>
</evidence>
<evidence type="ECO:0000256" key="8">
    <source>
        <dbReference type="SAM" id="Coils"/>
    </source>
</evidence>
<reference evidence="10" key="1">
    <citation type="submission" date="2021-08" db="EMBL/GenBank/DDBJ databases">
        <title>Genome of a novel bacterium of the phylum Verrucomicrobia, Oleiharenicola sp. KSB-15.</title>
        <authorList>
            <person name="Chung J.-H."/>
            <person name="Ahn J.-H."/>
            <person name="Yoon Y."/>
            <person name="Kim D.-Y."/>
            <person name="An S.-H."/>
            <person name="Park I."/>
            <person name="Yeon J."/>
        </authorList>
    </citation>
    <scope>NUCLEOTIDE SEQUENCE</scope>
    <source>
        <strain evidence="10">KSB-15</strain>
    </source>
</reference>
<dbReference type="GO" id="GO:0015562">
    <property type="term" value="F:efflux transmembrane transporter activity"/>
    <property type="evidence" value="ECO:0007669"/>
    <property type="project" value="InterPro"/>
</dbReference>
<dbReference type="PANTHER" id="PTHR30026">
    <property type="entry name" value="OUTER MEMBRANE PROTEIN TOLC"/>
    <property type="match status" value="1"/>
</dbReference>
<evidence type="ECO:0000256" key="3">
    <source>
        <dbReference type="ARBA" id="ARBA00022448"/>
    </source>
</evidence>
<keyword evidence="6" id="KW-0472">Membrane</keyword>
<keyword evidence="8" id="KW-0175">Coiled coil</keyword>
<dbReference type="SUPFAM" id="SSF56954">
    <property type="entry name" value="Outer membrane efflux proteins (OEP)"/>
    <property type="match status" value="1"/>
</dbReference>
<dbReference type="GO" id="GO:0015288">
    <property type="term" value="F:porin activity"/>
    <property type="evidence" value="ECO:0007669"/>
    <property type="project" value="TreeGrafter"/>
</dbReference>
<keyword evidence="4" id="KW-1134">Transmembrane beta strand</keyword>
<protein>
    <submittedName>
        <fullName evidence="10">TolC family protein</fullName>
    </submittedName>
</protein>
<dbReference type="RefSeq" id="WP_220166185.1">
    <property type="nucleotide sequence ID" value="NZ_CP080507.1"/>
</dbReference>
<keyword evidence="9" id="KW-0732">Signal</keyword>
<evidence type="ECO:0000256" key="2">
    <source>
        <dbReference type="ARBA" id="ARBA00007613"/>
    </source>
</evidence>
<dbReference type="InterPro" id="IPR051906">
    <property type="entry name" value="TolC-like"/>
</dbReference>
<comment type="similarity">
    <text evidence="2">Belongs to the outer membrane factor (OMF) (TC 1.B.17) family.</text>
</comment>
<dbReference type="InterPro" id="IPR003423">
    <property type="entry name" value="OMP_efflux"/>
</dbReference>
<keyword evidence="11" id="KW-1185">Reference proteome</keyword>
<keyword evidence="3" id="KW-0813">Transport</keyword>
<accession>A0A8F9TX05</accession>
<gene>
    <name evidence="10" type="ORF">K0B96_08740</name>
</gene>
<dbReference type="Pfam" id="PF02321">
    <property type="entry name" value="OEP"/>
    <property type="match status" value="2"/>
</dbReference>
<sequence length="507" mass="55146">MLTARTALLVFVATFTFAAASPAQSPAPAAPAGSTLTLQQAIAQALRQNRTIKVQAYDPAISRANVLTAYGRFDPALTFRRSYSEDNVPFSANPVVNQLTKTDDYSLTLDGLSPIGTQYSLGASAENLRGTFNGFADNYVTFGGLTVTQPLLRGFGFGANLYDLRVARADRGIADWTFRQTVIDTITSVIYAYNNLINAQQQLRVAQRSRELAAQLVGENEKRFQVGSMSASDVTEARARTATREEAVIVAEQGVRDSDNALRRLIGEKDFPLNGPLLTVETPDVPAITVDPVADYRRALDLRPDYRSSQLGVAKRAANRSYARNQLLPRVDFVGSYGYNGLDPSFAASRHMVADRDRVSYSAGVVVSVPLTFADGRGRARAARLQLAQAEADLDRLEQDIALNIAHAAADIDTSRRRVAANQTAYDLAKQALDAELKKLRAGQSSTFFVLNLQEELSYVETALSAALAAQRRAVAAYDREIGTTLERYHVTLTPSADRPATTTLAH</sequence>
<keyword evidence="5" id="KW-0812">Transmembrane</keyword>
<evidence type="ECO:0000256" key="9">
    <source>
        <dbReference type="SAM" id="SignalP"/>
    </source>
</evidence>
<evidence type="ECO:0000256" key="4">
    <source>
        <dbReference type="ARBA" id="ARBA00022452"/>
    </source>
</evidence>
<dbReference type="Proteomes" id="UP000825051">
    <property type="component" value="Chromosome"/>
</dbReference>